<gene>
    <name evidence="1" type="ORF">FB192DRAFT_1357697</name>
</gene>
<dbReference type="EMBL" id="JAAECE010000002">
    <property type="protein sequence ID" value="KAF1804432.1"/>
    <property type="molecule type" value="Genomic_DNA"/>
</dbReference>
<reference evidence="1 2" key="1">
    <citation type="submission" date="2019-09" db="EMBL/GenBank/DDBJ databases">
        <authorList>
            <consortium name="DOE Joint Genome Institute"/>
            <person name="Mondo S.J."/>
            <person name="Navarro-Mendoza M.I."/>
            <person name="Perez-Arques C."/>
            <person name="Panchal S."/>
            <person name="Nicolas F.E."/>
            <person name="Ganguly P."/>
            <person name="Pangilinan J."/>
            <person name="Grigoriev I."/>
            <person name="Heitman J."/>
            <person name="Sanya K."/>
            <person name="Garre V."/>
        </authorList>
    </citation>
    <scope>NUCLEOTIDE SEQUENCE [LARGE SCALE GENOMIC DNA]</scope>
    <source>
        <strain evidence="1 2">MU402</strain>
    </source>
</reference>
<name>A0A8H4BL96_MUCCL</name>
<evidence type="ECO:0000313" key="2">
    <source>
        <dbReference type="Proteomes" id="UP000469890"/>
    </source>
</evidence>
<evidence type="ECO:0000313" key="1">
    <source>
        <dbReference type="EMBL" id="KAF1804432.1"/>
    </source>
</evidence>
<proteinExistence type="predicted"/>
<sequence length="200" mass="22707">MISQQEEDIYCQHNEHCNQCNKPTMSNSTSQTTYLSTRKSKKSFTKKLNHILKSILIPCYHHANQRKKKNTCRSNKSGSLATVAVSVQDKEQYCCCGCQSARDSITIVDGPEQPWIVPSEYHKSMSESVSSATGSNHWMFRTGWTPQPDPLAFLNSGWCVNCNACVRKDQKQCSFCDASPLITSDHQIRMRNIEEMDETN</sequence>
<accession>A0A8H4BL96</accession>
<comment type="caution">
    <text evidence="1">The sequence shown here is derived from an EMBL/GenBank/DDBJ whole genome shotgun (WGS) entry which is preliminary data.</text>
</comment>
<dbReference type="AlphaFoldDB" id="A0A8H4BL96"/>
<protein>
    <submittedName>
        <fullName evidence="1">Uncharacterized protein</fullName>
    </submittedName>
</protein>
<dbReference type="Proteomes" id="UP000469890">
    <property type="component" value="Unassembled WGS sequence"/>
</dbReference>
<organism evidence="1 2">
    <name type="scientific">Mucor circinelloides f. lusitanicus</name>
    <name type="common">Mucor racemosus var. lusitanicus</name>
    <dbReference type="NCBI Taxonomy" id="29924"/>
    <lineage>
        <taxon>Eukaryota</taxon>
        <taxon>Fungi</taxon>
        <taxon>Fungi incertae sedis</taxon>
        <taxon>Mucoromycota</taxon>
        <taxon>Mucoromycotina</taxon>
        <taxon>Mucoromycetes</taxon>
        <taxon>Mucorales</taxon>
        <taxon>Mucorineae</taxon>
        <taxon>Mucoraceae</taxon>
        <taxon>Mucor</taxon>
    </lineage>
</organism>